<dbReference type="RefSeq" id="WP_121169057.1">
    <property type="nucleotide sequence ID" value="NZ_RAPE01000008.1"/>
</dbReference>
<keyword evidence="1" id="KW-0560">Oxidoreductase</keyword>
<dbReference type="SUPFAM" id="SSF51430">
    <property type="entry name" value="NAD(P)-linked oxidoreductase"/>
    <property type="match status" value="1"/>
</dbReference>
<dbReference type="PRINTS" id="PR00069">
    <property type="entry name" value="ALDKETRDTASE"/>
</dbReference>
<protein>
    <submittedName>
        <fullName evidence="3">Aldo/keto reductase</fullName>
    </submittedName>
</protein>
<dbReference type="GO" id="GO:0005829">
    <property type="term" value="C:cytosol"/>
    <property type="evidence" value="ECO:0007669"/>
    <property type="project" value="TreeGrafter"/>
</dbReference>
<dbReference type="OrthoDB" id="9803483at2"/>
<dbReference type="Gene3D" id="3.20.20.100">
    <property type="entry name" value="NADP-dependent oxidoreductase domain"/>
    <property type="match status" value="1"/>
</dbReference>
<sequence length="317" mass="34092">MGQGLLRFPVLKRDVRRLAFGCEPLGGFNWGDVDIPAIEAAVQDALDAADTHAPMLFDTADTYGPHLSEERLGRCLAGQRDRAVVASKFGVRLTDGRAWYDTSPAYADRALDASLERLKMERLDLYQLHWPDTVTPLATSFAALERFREEGRIGAYGVSNVAPADLASLAADFPGLSSFSLSYSLLDRDDEVEIAALCDAGLVFLPYGCLAQGLLSGKYGAGSVFGAGDRRASPKYRNFHGDRLQRNLRIVEALKSEATALAAPAPAVALAFVLAGFDRCIPLAGIKSGDQLNQCLGALDIALPDESLARLQKVSET</sequence>
<dbReference type="GO" id="GO:0016491">
    <property type="term" value="F:oxidoreductase activity"/>
    <property type="evidence" value="ECO:0007669"/>
    <property type="project" value="UniProtKB-KW"/>
</dbReference>
<comment type="caution">
    <text evidence="3">The sequence shown here is derived from an EMBL/GenBank/DDBJ whole genome shotgun (WGS) entry which is preliminary data.</text>
</comment>
<dbReference type="InterPro" id="IPR020471">
    <property type="entry name" value="AKR"/>
</dbReference>
<dbReference type="PANTHER" id="PTHR43364:SF4">
    <property type="entry name" value="NAD(P)-LINKED OXIDOREDUCTASE SUPERFAMILY PROTEIN"/>
    <property type="match status" value="1"/>
</dbReference>
<evidence type="ECO:0000313" key="4">
    <source>
        <dbReference type="Proteomes" id="UP000281128"/>
    </source>
</evidence>
<organism evidence="3 4">
    <name type="scientific">Roseovarius spongiae</name>
    <dbReference type="NCBI Taxonomy" id="2320272"/>
    <lineage>
        <taxon>Bacteria</taxon>
        <taxon>Pseudomonadati</taxon>
        <taxon>Pseudomonadota</taxon>
        <taxon>Alphaproteobacteria</taxon>
        <taxon>Rhodobacterales</taxon>
        <taxon>Roseobacteraceae</taxon>
        <taxon>Roseovarius</taxon>
    </lineage>
</organism>
<evidence type="ECO:0000259" key="2">
    <source>
        <dbReference type="Pfam" id="PF00248"/>
    </source>
</evidence>
<name>A0A3A8ARC8_9RHOB</name>
<feature type="domain" description="NADP-dependent oxidoreductase" evidence="2">
    <location>
        <begin position="25"/>
        <end position="315"/>
    </location>
</feature>
<accession>A0A3A8ARC8</accession>
<dbReference type="Pfam" id="PF00248">
    <property type="entry name" value="Aldo_ket_red"/>
    <property type="match status" value="1"/>
</dbReference>
<dbReference type="InterPro" id="IPR023210">
    <property type="entry name" value="NADP_OxRdtase_dom"/>
</dbReference>
<dbReference type="EMBL" id="RAPE01000008">
    <property type="protein sequence ID" value="RKF12415.1"/>
    <property type="molecule type" value="Genomic_DNA"/>
</dbReference>
<gene>
    <name evidence="3" type="ORF">D6850_18270</name>
</gene>
<evidence type="ECO:0000313" key="3">
    <source>
        <dbReference type="EMBL" id="RKF12415.1"/>
    </source>
</evidence>
<dbReference type="PANTHER" id="PTHR43364">
    <property type="entry name" value="NADH-SPECIFIC METHYLGLYOXAL REDUCTASE-RELATED"/>
    <property type="match status" value="1"/>
</dbReference>
<reference evidence="3 4" key="1">
    <citation type="submission" date="2018-09" db="EMBL/GenBank/DDBJ databases">
        <title>Roseovarius spongiae sp. nov., isolated from a marine sponge.</title>
        <authorList>
            <person name="Zhuang L."/>
            <person name="Luo L."/>
        </authorList>
    </citation>
    <scope>NUCLEOTIDE SEQUENCE [LARGE SCALE GENOMIC DNA]</scope>
    <source>
        <strain evidence="3 4">HN-E21</strain>
    </source>
</reference>
<evidence type="ECO:0000256" key="1">
    <source>
        <dbReference type="ARBA" id="ARBA00023002"/>
    </source>
</evidence>
<dbReference type="InterPro" id="IPR050523">
    <property type="entry name" value="AKR_Detox_Biosynth"/>
</dbReference>
<dbReference type="Proteomes" id="UP000281128">
    <property type="component" value="Unassembled WGS sequence"/>
</dbReference>
<dbReference type="InterPro" id="IPR036812">
    <property type="entry name" value="NAD(P)_OxRdtase_dom_sf"/>
</dbReference>
<proteinExistence type="predicted"/>
<dbReference type="AlphaFoldDB" id="A0A3A8ARC8"/>
<keyword evidence="4" id="KW-1185">Reference proteome</keyword>